<name>A0A397TU28_9GLOM</name>
<dbReference type="InterPro" id="IPR036607">
    <property type="entry name" value="PRKCSH"/>
</dbReference>
<dbReference type="InterPro" id="IPR039794">
    <property type="entry name" value="Gtb1-like"/>
</dbReference>
<dbReference type="PANTHER" id="PTHR12630:SF1">
    <property type="entry name" value="GLUCOSIDASE 2 SUBUNIT BETA"/>
    <property type="match status" value="1"/>
</dbReference>
<evidence type="ECO:0000259" key="6">
    <source>
        <dbReference type="PROSITE" id="PS51914"/>
    </source>
</evidence>
<feature type="coiled-coil region" evidence="5">
    <location>
        <begin position="81"/>
        <end position="241"/>
    </location>
</feature>
<keyword evidence="2" id="KW-0732">Signal</keyword>
<evidence type="ECO:0000256" key="4">
    <source>
        <dbReference type="ARBA" id="ARBA00023157"/>
    </source>
</evidence>
<dbReference type="InterPro" id="IPR044865">
    <property type="entry name" value="MRH_dom"/>
</dbReference>
<evidence type="ECO:0000256" key="3">
    <source>
        <dbReference type="ARBA" id="ARBA00022824"/>
    </source>
</evidence>
<dbReference type="Pfam" id="PF12999">
    <property type="entry name" value="PRKCSH-like"/>
    <property type="match status" value="1"/>
</dbReference>
<dbReference type="OrthoDB" id="28322at2759"/>
<gene>
    <name evidence="7" type="ORF">C1645_76026</name>
</gene>
<evidence type="ECO:0000313" key="8">
    <source>
        <dbReference type="Proteomes" id="UP000265703"/>
    </source>
</evidence>
<accession>A0A397TU28</accession>
<evidence type="ECO:0000313" key="7">
    <source>
        <dbReference type="EMBL" id="RIA98631.1"/>
    </source>
</evidence>
<dbReference type="PROSITE" id="PS51914">
    <property type="entry name" value="MRH"/>
    <property type="match status" value="1"/>
</dbReference>
<dbReference type="Pfam" id="PF13015">
    <property type="entry name" value="PRKCSH_1"/>
    <property type="match status" value="1"/>
</dbReference>
<comment type="caution">
    <text evidence="7">The sequence shown here is derived from an EMBL/GenBank/DDBJ whole genome shotgun (WGS) entry which is preliminary data.</text>
</comment>
<keyword evidence="5" id="KW-0175">Coiled coil</keyword>
<dbReference type="EMBL" id="QKYT01000013">
    <property type="protein sequence ID" value="RIA98631.1"/>
    <property type="molecule type" value="Genomic_DNA"/>
</dbReference>
<proteinExistence type="predicted"/>
<organism evidence="7 8">
    <name type="scientific">Glomus cerebriforme</name>
    <dbReference type="NCBI Taxonomy" id="658196"/>
    <lineage>
        <taxon>Eukaryota</taxon>
        <taxon>Fungi</taxon>
        <taxon>Fungi incertae sedis</taxon>
        <taxon>Mucoromycota</taxon>
        <taxon>Glomeromycotina</taxon>
        <taxon>Glomeromycetes</taxon>
        <taxon>Glomerales</taxon>
        <taxon>Glomeraceae</taxon>
        <taxon>Glomus</taxon>
    </lineage>
</organism>
<dbReference type="InterPro" id="IPR009011">
    <property type="entry name" value="Man6P_isomerase_rcpt-bd_dom_sf"/>
</dbReference>
<keyword evidence="8" id="KW-1185">Reference proteome</keyword>
<dbReference type="GO" id="GO:0017177">
    <property type="term" value="C:glucosidase II complex"/>
    <property type="evidence" value="ECO:0007669"/>
    <property type="project" value="TreeGrafter"/>
</dbReference>
<dbReference type="STRING" id="658196.A0A397TU28"/>
<dbReference type="SUPFAM" id="SSF50911">
    <property type="entry name" value="Mannose 6-phosphate receptor domain"/>
    <property type="match status" value="1"/>
</dbReference>
<keyword evidence="4" id="KW-1015">Disulfide bond</keyword>
<sequence length="474" mass="54261">MCLDGSATIPYESINDDYCDCADGSDEPGTSACPNGKFYCTNAGHIPSYISSKLVNDGVCEPECCDGSDEYDGKIECPNICEKVGAEHRKLAEQLAKKRAEGARIKREYIQHGEKLKIQLESELNRLKNVLESAKIKVSEREVALKKAQEKEEKEEKGKVESTTKDQVRIQKYREKIRTLQEREERLRDQVNTLLDILKNMKKDHNPNYHDMAVKTAIKGYDELVEEYESEMEENMEFDQEGEIDEDEIIEEASQVPEIDMSPPSLSERISDAFLTLYNDFLETFGLSEYVIHKSERQFSKSSSGGKSKEVIAAFDAYDKAEEEKKNIENDLEEINKKLAKDYGTKREFAKLDDECFNHDAGEYTYTVCMFGKATQKSNKDHASTHLGYFKKWIGAESKGDYKYYTAQLYDHGTRCWNGPDRSVKLYLECDTENKILSVTEPEKCEYIIKMTTPAICPENVEGNKNKKSNHEEL</sequence>
<dbReference type="InterPro" id="IPR028146">
    <property type="entry name" value="PRKCSH_N"/>
</dbReference>
<evidence type="ECO:0000256" key="5">
    <source>
        <dbReference type="SAM" id="Coils"/>
    </source>
</evidence>
<keyword evidence="3" id="KW-0256">Endoplasmic reticulum</keyword>
<protein>
    <recommendedName>
        <fullName evidence="1">Glucosidase 2 subunit beta</fullName>
    </recommendedName>
</protein>
<evidence type="ECO:0000256" key="2">
    <source>
        <dbReference type="ARBA" id="ARBA00022729"/>
    </source>
</evidence>
<evidence type="ECO:0000256" key="1">
    <source>
        <dbReference type="ARBA" id="ARBA00022387"/>
    </source>
</evidence>
<dbReference type="AlphaFoldDB" id="A0A397TU28"/>
<dbReference type="PANTHER" id="PTHR12630">
    <property type="entry name" value="N-LINKED OLIGOSACCHARIDE PROCESSING"/>
    <property type="match status" value="1"/>
</dbReference>
<dbReference type="Gene3D" id="2.70.130.10">
    <property type="entry name" value="Mannose-6-phosphate receptor binding domain"/>
    <property type="match status" value="1"/>
</dbReference>
<reference evidence="7 8" key="1">
    <citation type="submission" date="2018-06" db="EMBL/GenBank/DDBJ databases">
        <title>Comparative genomics reveals the genomic features of Rhizophagus irregularis, R. cerebriforme, R. diaphanum and Gigaspora rosea, and their symbiotic lifestyle signature.</title>
        <authorList>
            <person name="Morin E."/>
            <person name="San Clemente H."/>
            <person name="Chen E.C.H."/>
            <person name="De La Providencia I."/>
            <person name="Hainaut M."/>
            <person name="Kuo A."/>
            <person name="Kohler A."/>
            <person name="Murat C."/>
            <person name="Tang N."/>
            <person name="Roy S."/>
            <person name="Loubradou J."/>
            <person name="Henrissat B."/>
            <person name="Grigoriev I.V."/>
            <person name="Corradi N."/>
            <person name="Roux C."/>
            <person name="Martin F.M."/>
        </authorList>
    </citation>
    <scope>NUCLEOTIDE SEQUENCE [LARGE SCALE GENOMIC DNA]</scope>
    <source>
        <strain evidence="7 8">DAOM 227022</strain>
    </source>
</reference>
<feature type="domain" description="MRH" evidence="6">
    <location>
        <begin position="354"/>
        <end position="459"/>
    </location>
</feature>
<feature type="coiled-coil region" evidence="5">
    <location>
        <begin position="311"/>
        <end position="341"/>
    </location>
</feature>
<dbReference type="GO" id="GO:0006491">
    <property type="term" value="P:N-glycan processing"/>
    <property type="evidence" value="ECO:0007669"/>
    <property type="project" value="TreeGrafter"/>
</dbReference>
<dbReference type="Proteomes" id="UP000265703">
    <property type="component" value="Unassembled WGS sequence"/>
</dbReference>